<name>A0ABR2HC77_9EUKA</name>
<dbReference type="InterPro" id="IPR036770">
    <property type="entry name" value="Ankyrin_rpt-contain_sf"/>
</dbReference>
<keyword evidence="2" id="KW-1185">Reference proteome</keyword>
<accession>A0ABR2HC77</accession>
<organism evidence="1 2">
    <name type="scientific">Tritrichomonas musculus</name>
    <dbReference type="NCBI Taxonomy" id="1915356"/>
    <lineage>
        <taxon>Eukaryota</taxon>
        <taxon>Metamonada</taxon>
        <taxon>Parabasalia</taxon>
        <taxon>Tritrichomonadida</taxon>
        <taxon>Tritrichomonadidae</taxon>
        <taxon>Tritrichomonas</taxon>
    </lineage>
</organism>
<gene>
    <name evidence="1" type="ORF">M9Y10_024518</name>
</gene>
<comment type="caution">
    <text evidence="1">The sequence shown here is derived from an EMBL/GenBank/DDBJ whole genome shotgun (WGS) entry which is preliminary data.</text>
</comment>
<dbReference type="PANTHER" id="PTHR24159">
    <property type="match status" value="1"/>
</dbReference>
<proteinExistence type="predicted"/>
<dbReference type="Proteomes" id="UP001470230">
    <property type="component" value="Unassembled WGS sequence"/>
</dbReference>
<evidence type="ECO:0000313" key="2">
    <source>
        <dbReference type="Proteomes" id="UP001470230"/>
    </source>
</evidence>
<protein>
    <recommendedName>
        <fullName evidence="3">DUF3447 domain-containing protein</fullName>
    </recommendedName>
</protein>
<reference evidence="1 2" key="1">
    <citation type="submission" date="2024-04" db="EMBL/GenBank/DDBJ databases">
        <title>Tritrichomonas musculus Genome.</title>
        <authorList>
            <person name="Alves-Ferreira E."/>
            <person name="Grigg M."/>
            <person name="Lorenzi H."/>
            <person name="Galac M."/>
        </authorList>
    </citation>
    <scope>NUCLEOTIDE SEQUENCE [LARGE SCALE GENOMIC DNA]</scope>
    <source>
        <strain evidence="1 2">EAF2021</strain>
    </source>
</reference>
<sequence length="375" mass="45465">MSYQEFTEKMKEFQNKFLAYLENEDNSEENYQNLISFFNEQKFGNNKDEIKLLLYTISNISKNHFRGHNFSYKVEQILLFLKNFIQDCFSNSEIFNFFKGNNVIILFLLEENILFMNDSIYLECREDRSFINFFRPEIKSFLKEENIRDNFDYDFDEINDQEEFDEKRKKGENDNEINEIIRNDSIEEFIVYVNKNQHELDSKVTESIYETNHFLIKNDEELTLIEYAAFFGAVQIFRYLYLNGVQLKKSLWMFAIHGNNPELIEFLIENKIKPEDETYENCLKEAIKCHHNCMAEYIRKNLMNKHYELRNLNEKIDTNLLSYSFHYYNFSFISNQPNNHFIFYYAIKFDYLTIVDLFIKTKKIDVLETINEIFS</sequence>
<dbReference type="EMBL" id="JAPFFF010000033">
    <property type="protein sequence ID" value="KAK8844306.1"/>
    <property type="molecule type" value="Genomic_DNA"/>
</dbReference>
<dbReference type="SUPFAM" id="SSF48403">
    <property type="entry name" value="Ankyrin repeat"/>
    <property type="match status" value="1"/>
</dbReference>
<dbReference type="Gene3D" id="1.25.40.20">
    <property type="entry name" value="Ankyrin repeat-containing domain"/>
    <property type="match status" value="1"/>
</dbReference>
<evidence type="ECO:0000313" key="1">
    <source>
        <dbReference type="EMBL" id="KAK8844306.1"/>
    </source>
</evidence>
<evidence type="ECO:0008006" key="3">
    <source>
        <dbReference type="Google" id="ProtNLM"/>
    </source>
</evidence>
<dbReference type="PANTHER" id="PTHR24159:SF5">
    <property type="entry name" value="ANK_REP_REGION DOMAIN-CONTAINING PROTEIN"/>
    <property type="match status" value="1"/>
</dbReference>